<evidence type="ECO:0000313" key="2">
    <source>
        <dbReference type="Proteomes" id="UP000075230"/>
    </source>
</evidence>
<protein>
    <submittedName>
        <fullName evidence="1">Similar to An09g05655</fullName>
    </submittedName>
</protein>
<proteinExistence type="predicted"/>
<comment type="caution">
    <text evidence="1">The sequence shown here is derived from an EMBL/GenBank/DDBJ whole genome shotgun (WGS) entry which is preliminary data.</text>
</comment>
<reference evidence="1 2" key="1">
    <citation type="journal article" date="2016" name="DNA Res.">
        <title>Genome sequence of Aspergillus luchuensis NBRC 4314.</title>
        <authorList>
            <person name="Yamada O."/>
            <person name="Machida M."/>
            <person name="Hosoyama A."/>
            <person name="Goto M."/>
            <person name="Takahashi T."/>
            <person name="Futagami T."/>
            <person name="Yamagata Y."/>
            <person name="Takeuchi M."/>
            <person name="Kobayashi T."/>
            <person name="Koike H."/>
            <person name="Abe K."/>
            <person name="Asai K."/>
            <person name="Arita M."/>
            <person name="Fujita N."/>
            <person name="Fukuda K."/>
            <person name="Higa K."/>
            <person name="Horikawa H."/>
            <person name="Ishikawa T."/>
            <person name="Jinno K."/>
            <person name="Kato Y."/>
            <person name="Kirimura K."/>
            <person name="Mizutani O."/>
            <person name="Nakasone K."/>
            <person name="Sano M."/>
            <person name="Shiraishi Y."/>
            <person name="Tsukahara M."/>
            <person name="Gomi K."/>
        </authorList>
    </citation>
    <scope>NUCLEOTIDE SEQUENCE [LARGE SCALE GENOMIC DNA]</scope>
    <source>
        <strain evidence="1 2">RIB 2604</strain>
    </source>
</reference>
<reference evidence="2" key="2">
    <citation type="submission" date="2016-02" db="EMBL/GenBank/DDBJ databases">
        <title>Genome sequencing of Aspergillus luchuensis NBRC 4314.</title>
        <authorList>
            <person name="Yamada O."/>
        </authorList>
    </citation>
    <scope>NUCLEOTIDE SEQUENCE [LARGE SCALE GENOMIC DNA]</scope>
    <source>
        <strain evidence="2">RIB 2604</strain>
    </source>
</reference>
<accession>A0A146F2U9</accession>
<gene>
    <name evidence="1" type="ORF">RIB2604_00608200</name>
</gene>
<sequence length="42" mass="4751">MEISHWCEQFYDGVRAGSAKPLIVAGAERSVLREMYPLLPTE</sequence>
<dbReference type="Proteomes" id="UP000075230">
    <property type="component" value="Unassembled WGS sequence"/>
</dbReference>
<organism evidence="1 2">
    <name type="scientific">Aspergillus kawachii</name>
    <name type="common">White koji mold</name>
    <name type="synonym">Aspergillus awamori var. kawachi</name>
    <dbReference type="NCBI Taxonomy" id="1069201"/>
    <lineage>
        <taxon>Eukaryota</taxon>
        <taxon>Fungi</taxon>
        <taxon>Dikarya</taxon>
        <taxon>Ascomycota</taxon>
        <taxon>Pezizomycotina</taxon>
        <taxon>Eurotiomycetes</taxon>
        <taxon>Eurotiomycetidae</taxon>
        <taxon>Eurotiales</taxon>
        <taxon>Aspergillaceae</taxon>
        <taxon>Aspergillus</taxon>
        <taxon>Aspergillus subgen. Circumdati</taxon>
    </lineage>
</organism>
<evidence type="ECO:0000313" key="1">
    <source>
        <dbReference type="EMBL" id="GAT20229.1"/>
    </source>
</evidence>
<dbReference type="EMBL" id="BCWF01000006">
    <property type="protein sequence ID" value="GAT20229.1"/>
    <property type="molecule type" value="Genomic_DNA"/>
</dbReference>
<dbReference type="AlphaFoldDB" id="A0A146F2U9"/>
<name>A0A146F2U9_ASPKA</name>